<dbReference type="AlphaFoldDB" id="A0A9P7QZZ2"/>
<proteinExistence type="predicted"/>
<gene>
    <name evidence="1" type="ORF">JMJ77_015188</name>
</gene>
<organism evidence="1 2">
    <name type="scientific">Colletotrichum scovillei</name>
    <dbReference type="NCBI Taxonomy" id="1209932"/>
    <lineage>
        <taxon>Eukaryota</taxon>
        <taxon>Fungi</taxon>
        <taxon>Dikarya</taxon>
        <taxon>Ascomycota</taxon>
        <taxon>Pezizomycotina</taxon>
        <taxon>Sordariomycetes</taxon>
        <taxon>Hypocreomycetidae</taxon>
        <taxon>Glomerellales</taxon>
        <taxon>Glomerellaceae</taxon>
        <taxon>Colletotrichum</taxon>
        <taxon>Colletotrichum acutatum species complex</taxon>
    </lineage>
</organism>
<reference evidence="1" key="1">
    <citation type="submission" date="2021-05" db="EMBL/GenBank/DDBJ databases">
        <title>Comparative genomics of three Colletotrichum scovillei strains and genetic complementation revealed genes involved fungal growth and virulence on chili pepper.</title>
        <authorList>
            <person name="Hsieh D.-K."/>
            <person name="Chuang S.-C."/>
            <person name="Chen C.-Y."/>
            <person name="Chao Y.-T."/>
            <person name="Lu M.-Y.J."/>
            <person name="Lee M.-H."/>
            <person name="Shih M.-C."/>
        </authorList>
    </citation>
    <scope>NUCLEOTIDE SEQUENCE</scope>
    <source>
        <strain evidence="1">Coll-153</strain>
    </source>
</reference>
<accession>A0A9P7QZZ2</accession>
<evidence type="ECO:0000313" key="2">
    <source>
        <dbReference type="Proteomes" id="UP000699042"/>
    </source>
</evidence>
<keyword evidence="2" id="KW-1185">Reference proteome</keyword>
<dbReference type="Proteomes" id="UP000699042">
    <property type="component" value="Unassembled WGS sequence"/>
</dbReference>
<dbReference type="EMBL" id="JAESDN010000008">
    <property type="protein sequence ID" value="KAG7046971.1"/>
    <property type="molecule type" value="Genomic_DNA"/>
</dbReference>
<comment type="caution">
    <text evidence="1">The sequence shown here is derived from an EMBL/GenBank/DDBJ whole genome shotgun (WGS) entry which is preliminary data.</text>
</comment>
<sequence length="80" mass="9041">MMSMMAGCNGRDLPDCPPLAVRYRGALKMEPSRLHVDPFLKGARMESWIHLLGMRRISRMGNWHTLIIPCGLRYDGGIGK</sequence>
<evidence type="ECO:0000313" key="1">
    <source>
        <dbReference type="EMBL" id="KAG7046971.1"/>
    </source>
</evidence>
<protein>
    <submittedName>
        <fullName evidence="1">Uncharacterized protein</fullName>
    </submittedName>
</protein>
<name>A0A9P7QZZ2_9PEZI</name>